<dbReference type="EMBL" id="CAGKOT010000003">
    <property type="protein sequence ID" value="CAB5325979.1"/>
    <property type="molecule type" value="Genomic_DNA"/>
</dbReference>
<protein>
    <submittedName>
        <fullName evidence="1">Uncharacterized protein</fullName>
    </submittedName>
</protein>
<dbReference type="AlphaFoldDB" id="A0A916E148"/>
<proteinExistence type="predicted"/>
<reference evidence="1" key="1">
    <citation type="submission" date="2020-05" db="EMBL/GenBank/DDBJ databases">
        <authorList>
            <person name="Rincon C."/>
            <person name="Sanders R I."/>
            <person name="Robbins C."/>
            <person name="Chaturvedi A."/>
        </authorList>
    </citation>
    <scope>NUCLEOTIDE SEQUENCE</scope>
    <source>
        <strain evidence="1">CHB12</strain>
    </source>
</reference>
<name>A0A916E148_9GLOM</name>
<organism evidence="1 2">
    <name type="scientific">Rhizophagus irregularis</name>
    <dbReference type="NCBI Taxonomy" id="588596"/>
    <lineage>
        <taxon>Eukaryota</taxon>
        <taxon>Fungi</taxon>
        <taxon>Fungi incertae sedis</taxon>
        <taxon>Mucoromycota</taxon>
        <taxon>Glomeromycotina</taxon>
        <taxon>Glomeromycetes</taxon>
        <taxon>Glomerales</taxon>
        <taxon>Glomeraceae</taxon>
        <taxon>Rhizophagus</taxon>
    </lineage>
</organism>
<evidence type="ECO:0000313" key="2">
    <source>
        <dbReference type="Proteomes" id="UP000684084"/>
    </source>
</evidence>
<dbReference type="Proteomes" id="UP000684084">
    <property type="component" value="Unassembled WGS sequence"/>
</dbReference>
<evidence type="ECO:0000313" key="1">
    <source>
        <dbReference type="EMBL" id="CAB5325979.1"/>
    </source>
</evidence>
<comment type="caution">
    <text evidence="1">The sequence shown here is derived from an EMBL/GenBank/DDBJ whole genome shotgun (WGS) entry which is preliminary data.</text>
</comment>
<gene>
    <name evidence="1" type="ORF">CHRIB12_LOCUS2580</name>
</gene>
<sequence length="163" mass="18901">MPPFMLYMKVLSIALRHTIENCSFKIVSKPLIFNKKQAIKNTGILPLDDTDSQDEIEENEHEKIEENECREIQNLIDKFEYTYPLTAKEYIRIDQENEIDGETPTKKQIVAILKENNSISDDESDSEITLISSSEVLAAFDKIFIYLEQIIVKILLIKMCLKL</sequence>
<dbReference type="OrthoDB" id="2398143at2759"/>
<accession>A0A916E148</accession>